<dbReference type="Pfam" id="PF09829">
    <property type="entry name" value="DUF2057"/>
    <property type="match status" value="1"/>
</dbReference>
<keyword evidence="2 3" id="KW-0732">Signal</keyword>
<proteinExistence type="inferred from homology"/>
<dbReference type="OrthoDB" id="6428208at2"/>
<name>A0A377J0C1_9PAST</name>
<accession>A0A377J0C1</accession>
<dbReference type="PANTHER" id="PTHR38108">
    <property type="entry name" value="UPF0319 PROTEIN YCCT"/>
    <property type="match status" value="1"/>
</dbReference>
<evidence type="ECO:0000256" key="3">
    <source>
        <dbReference type="HAMAP-Rule" id="MF_00789"/>
    </source>
</evidence>
<sequence precursor="true">MKLRAIALGLAVLAASGSSMAGMVNASSNLSVLAVDGQKASKSLLKNTTSFNAEAGQTHQAVVRLSEVLGSANNQELFESSPIIVTFQGNSQDLQITAPTIRSKDDAEKFNKAPSITVTTKSGQAVDAKVDVLKQEGLFPTANVVSDLAEYNASNAPAAVAAFAAGNAAAMPGVASTKASKGKIVVQGENVAEQQLQYWFQQADKETQTRFLNWAKKQK</sequence>
<protein>
    <recommendedName>
        <fullName evidence="3">UPF0319 protein NCTC13335_01777</fullName>
    </recommendedName>
</protein>
<dbReference type="RefSeq" id="WP_115003454.1">
    <property type="nucleotide sequence ID" value="NZ_UGHS01000004.1"/>
</dbReference>
<evidence type="ECO:0000256" key="1">
    <source>
        <dbReference type="ARBA" id="ARBA00008490"/>
    </source>
</evidence>
<gene>
    <name evidence="4" type="ORF">NCTC13335_01777</name>
</gene>
<keyword evidence="5" id="KW-1185">Reference proteome</keyword>
<dbReference type="PANTHER" id="PTHR38108:SF1">
    <property type="entry name" value="UPF0319 PROTEIN YCCT"/>
    <property type="match status" value="1"/>
</dbReference>
<dbReference type="Proteomes" id="UP000255264">
    <property type="component" value="Unassembled WGS sequence"/>
</dbReference>
<dbReference type="AlphaFoldDB" id="A0A377J0C1"/>
<organism evidence="4 5">
    <name type="scientific">Haemophilus pittmaniae</name>
    <dbReference type="NCBI Taxonomy" id="249188"/>
    <lineage>
        <taxon>Bacteria</taxon>
        <taxon>Pseudomonadati</taxon>
        <taxon>Pseudomonadota</taxon>
        <taxon>Gammaproteobacteria</taxon>
        <taxon>Pasteurellales</taxon>
        <taxon>Pasteurellaceae</taxon>
        <taxon>Haemophilus</taxon>
    </lineage>
</organism>
<evidence type="ECO:0000313" key="4">
    <source>
        <dbReference type="EMBL" id="STO93862.1"/>
    </source>
</evidence>
<dbReference type="EMBL" id="UGHS01000004">
    <property type="protein sequence ID" value="STO93862.1"/>
    <property type="molecule type" value="Genomic_DNA"/>
</dbReference>
<feature type="signal peptide" evidence="3">
    <location>
        <begin position="1"/>
        <end position="21"/>
    </location>
</feature>
<evidence type="ECO:0000256" key="2">
    <source>
        <dbReference type="ARBA" id="ARBA00022729"/>
    </source>
</evidence>
<dbReference type="HAMAP" id="MF_00789">
    <property type="entry name" value="UPF0319"/>
    <property type="match status" value="1"/>
</dbReference>
<evidence type="ECO:0000313" key="5">
    <source>
        <dbReference type="Proteomes" id="UP000255264"/>
    </source>
</evidence>
<comment type="similarity">
    <text evidence="1 3">Belongs to the UPF0319 family.</text>
</comment>
<reference evidence="4 5" key="1">
    <citation type="submission" date="2018-06" db="EMBL/GenBank/DDBJ databases">
        <authorList>
            <consortium name="Pathogen Informatics"/>
            <person name="Doyle S."/>
        </authorList>
    </citation>
    <scope>NUCLEOTIDE SEQUENCE [LARGE SCALE GENOMIC DNA]</scope>
    <source>
        <strain evidence="4 5">NCTC13335</strain>
    </source>
</reference>
<feature type="chain" id="PRO_5017090381" description="UPF0319 protein NCTC13335_01777" evidence="3">
    <location>
        <begin position="22"/>
        <end position="219"/>
    </location>
</feature>
<dbReference type="NCBIfam" id="NF002516">
    <property type="entry name" value="PRK01904.1"/>
    <property type="match status" value="1"/>
</dbReference>
<dbReference type="InterPro" id="IPR018635">
    <property type="entry name" value="UPF0319"/>
</dbReference>